<evidence type="ECO:0000313" key="18">
    <source>
        <dbReference type="EMBL" id="VVC76343.1"/>
    </source>
</evidence>
<dbReference type="SUPFAM" id="SSF51984">
    <property type="entry name" value="MurCD N-terminal domain"/>
    <property type="match status" value="1"/>
</dbReference>
<dbReference type="Proteomes" id="UP000324194">
    <property type="component" value="Chromosome 1"/>
</dbReference>
<keyword evidence="5 14" id="KW-0436">Ligase</keyword>
<evidence type="ECO:0000256" key="8">
    <source>
        <dbReference type="ARBA" id="ARBA00022840"/>
    </source>
</evidence>
<feature type="domain" description="Mur ligase C-terminal" evidence="16">
    <location>
        <begin position="318"/>
        <end position="454"/>
    </location>
</feature>
<evidence type="ECO:0000256" key="14">
    <source>
        <dbReference type="HAMAP-Rule" id="MF_00046"/>
    </source>
</evidence>
<dbReference type="InterPro" id="IPR000713">
    <property type="entry name" value="Mur_ligase_N"/>
</dbReference>
<dbReference type="AlphaFoldDB" id="A0A5E4PIV2"/>
<comment type="subcellular location">
    <subcellularLocation>
        <location evidence="1 14">Cytoplasm</location>
    </subcellularLocation>
</comment>
<dbReference type="KEGG" id="asip:AQUSIP_16540"/>
<dbReference type="PANTHER" id="PTHR43445">
    <property type="entry name" value="UDP-N-ACETYLMURAMATE--L-ALANINE LIGASE-RELATED"/>
    <property type="match status" value="1"/>
</dbReference>
<dbReference type="Gene3D" id="3.40.1190.10">
    <property type="entry name" value="Mur-like, catalytic domain"/>
    <property type="match status" value="1"/>
</dbReference>
<feature type="domain" description="Mur ligase central" evidence="17">
    <location>
        <begin position="115"/>
        <end position="296"/>
    </location>
</feature>
<dbReference type="FunFam" id="3.40.1190.10:FF:000001">
    <property type="entry name" value="UDP-N-acetylmuramate--L-alanine ligase"/>
    <property type="match status" value="1"/>
</dbReference>
<accession>A0A5E4PIV2</accession>
<keyword evidence="10 14" id="KW-0573">Peptidoglycan synthesis</keyword>
<comment type="pathway">
    <text evidence="2 14">Cell wall biogenesis; peptidoglycan biosynthesis.</text>
</comment>
<evidence type="ECO:0000313" key="19">
    <source>
        <dbReference type="Proteomes" id="UP000324194"/>
    </source>
</evidence>
<evidence type="ECO:0000256" key="10">
    <source>
        <dbReference type="ARBA" id="ARBA00022984"/>
    </source>
</evidence>
<dbReference type="PANTHER" id="PTHR43445:SF3">
    <property type="entry name" value="UDP-N-ACETYLMURAMATE--L-ALANINE LIGASE"/>
    <property type="match status" value="1"/>
</dbReference>
<evidence type="ECO:0000259" key="16">
    <source>
        <dbReference type="Pfam" id="PF02875"/>
    </source>
</evidence>
<evidence type="ECO:0000256" key="9">
    <source>
        <dbReference type="ARBA" id="ARBA00022960"/>
    </source>
</evidence>
<protein>
    <recommendedName>
        <fullName evidence="3 14">UDP-N-acetylmuramate--L-alanine ligase</fullName>
        <ecNumber evidence="3 14">6.3.2.8</ecNumber>
    </recommendedName>
    <alternativeName>
        <fullName evidence="14">UDP-N-acetylmuramoyl-L-alanine synthetase</fullName>
    </alternativeName>
</protein>
<dbReference type="InterPro" id="IPR005758">
    <property type="entry name" value="UDP-N-AcMur_Ala_ligase_MurC"/>
</dbReference>
<evidence type="ECO:0000256" key="4">
    <source>
        <dbReference type="ARBA" id="ARBA00022490"/>
    </source>
</evidence>
<dbReference type="Pfam" id="PF08245">
    <property type="entry name" value="Mur_ligase_M"/>
    <property type="match status" value="1"/>
</dbReference>
<evidence type="ECO:0000256" key="11">
    <source>
        <dbReference type="ARBA" id="ARBA00023306"/>
    </source>
</evidence>
<keyword evidence="7 14" id="KW-0547">Nucleotide-binding</keyword>
<dbReference type="GO" id="GO:0051301">
    <property type="term" value="P:cell division"/>
    <property type="evidence" value="ECO:0007669"/>
    <property type="project" value="UniProtKB-KW"/>
</dbReference>
<dbReference type="InterPro" id="IPR050061">
    <property type="entry name" value="MurCDEF_pg_biosynth"/>
</dbReference>
<evidence type="ECO:0000256" key="12">
    <source>
        <dbReference type="ARBA" id="ARBA00023316"/>
    </source>
</evidence>
<dbReference type="GO" id="GO:0005524">
    <property type="term" value="F:ATP binding"/>
    <property type="evidence" value="ECO:0007669"/>
    <property type="project" value="UniProtKB-UniRule"/>
</dbReference>
<evidence type="ECO:0000256" key="1">
    <source>
        <dbReference type="ARBA" id="ARBA00004496"/>
    </source>
</evidence>
<keyword evidence="11 14" id="KW-0131">Cell cycle</keyword>
<dbReference type="InterPro" id="IPR004101">
    <property type="entry name" value="Mur_ligase_C"/>
</dbReference>
<name>A0A5E4PIV2_9COXI</name>
<keyword evidence="9 14" id="KW-0133">Cell shape</keyword>
<dbReference type="GO" id="GO:0005737">
    <property type="term" value="C:cytoplasm"/>
    <property type="evidence" value="ECO:0007669"/>
    <property type="project" value="UniProtKB-SubCell"/>
</dbReference>
<evidence type="ECO:0000259" key="17">
    <source>
        <dbReference type="Pfam" id="PF08245"/>
    </source>
</evidence>
<dbReference type="SUPFAM" id="SSF53244">
    <property type="entry name" value="MurD-like peptide ligases, peptide-binding domain"/>
    <property type="match status" value="1"/>
</dbReference>
<gene>
    <name evidence="14 18" type="primary">murC</name>
    <name evidence="18" type="ORF">AQUSIP_16540</name>
</gene>
<keyword evidence="19" id="KW-1185">Reference proteome</keyword>
<reference evidence="18 19" key="1">
    <citation type="submission" date="2019-08" db="EMBL/GenBank/DDBJ databases">
        <authorList>
            <person name="Guy L."/>
        </authorList>
    </citation>
    <scope>NUCLEOTIDE SEQUENCE [LARGE SCALE GENOMIC DNA]</scope>
    <source>
        <strain evidence="18 19">SGT-108</strain>
    </source>
</reference>
<dbReference type="Gene3D" id="3.90.190.20">
    <property type="entry name" value="Mur ligase, C-terminal domain"/>
    <property type="match status" value="1"/>
</dbReference>
<comment type="similarity">
    <text evidence="14">Belongs to the MurCDEF family.</text>
</comment>
<dbReference type="Pfam" id="PF02875">
    <property type="entry name" value="Mur_ligase_C"/>
    <property type="match status" value="1"/>
</dbReference>
<comment type="catalytic activity">
    <reaction evidence="13 14">
        <text>UDP-N-acetyl-alpha-D-muramate + L-alanine + ATP = UDP-N-acetyl-alpha-D-muramoyl-L-alanine + ADP + phosphate + H(+)</text>
        <dbReference type="Rhea" id="RHEA:23372"/>
        <dbReference type="ChEBI" id="CHEBI:15378"/>
        <dbReference type="ChEBI" id="CHEBI:30616"/>
        <dbReference type="ChEBI" id="CHEBI:43474"/>
        <dbReference type="ChEBI" id="CHEBI:57972"/>
        <dbReference type="ChEBI" id="CHEBI:70757"/>
        <dbReference type="ChEBI" id="CHEBI:83898"/>
        <dbReference type="ChEBI" id="CHEBI:456216"/>
        <dbReference type="EC" id="6.3.2.8"/>
    </reaction>
</comment>
<sequence>MSWMFEMGHIKHVHFVGIGGVGMAGIAEVLLRQGYTVSGSDLSENALTQWLRVMGAIIYRGHDAENIRNADVIVRSSAVDWRNPELEAARLAHIPIVPRAEMLGELMRFRYGIAISGTHGKTTTTSLVTSILAEAGLDPTFVIGGRLNSVGSNARLGRGHYLVAEADESDASFLYLKPMISIVTNIDQDHMGMYENDFERLKTTFIDFLHRLPFYGLSVLCVDDPVVREILPELSRPVVTYGMTEEADFKTLKYSQNGMRTQFVVQRPKGQSPLPVTLNLPGRHNVLNALAAIAVASELKVQDRAIIEALENFAGIGRRFQVYGDFILDKGGQITLVDDYGHHPREIDATLQAARESWPDRRLVMVYQPHRYTRTRDLFGDFCNVLSKPDKLMLLDVYPAGEEYIQGADGASLVREIKKRGQLDPIFVERHESLPSLFEKELKDGDVLLMQGAGNIGGLAARLAATSLKEIGK</sequence>
<dbReference type="HAMAP" id="MF_00046">
    <property type="entry name" value="MurC"/>
    <property type="match status" value="1"/>
</dbReference>
<organism evidence="18 19">
    <name type="scientific">Aquicella siphonis</name>
    <dbReference type="NCBI Taxonomy" id="254247"/>
    <lineage>
        <taxon>Bacteria</taxon>
        <taxon>Pseudomonadati</taxon>
        <taxon>Pseudomonadota</taxon>
        <taxon>Gammaproteobacteria</taxon>
        <taxon>Legionellales</taxon>
        <taxon>Coxiellaceae</taxon>
        <taxon>Aquicella</taxon>
    </lineage>
</organism>
<evidence type="ECO:0000256" key="6">
    <source>
        <dbReference type="ARBA" id="ARBA00022618"/>
    </source>
</evidence>
<dbReference type="GO" id="GO:0009252">
    <property type="term" value="P:peptidoglycan biosynthetic process"/>
    <property type="evidence" value="ECO:0007669"/>
    <property type="project" value="UniProtKB-UniRule"/>
</dbReference>
<dbReference type="GO" id="GO:0071555">
    <property type="term" value="P:cell wall organization"/>
    <property type="evidence" value="ECO:0007669"/>
    <property type="project" value="UniProtKB-KW"/>
</dbReference>
<keyword evidence="8 14" id="KW-0067">ATP-binding</keyword>
<dbReference type="Gene3D" id="3.40.50.720">
    <property type="entry name" value="NAD(P)-binding Rossmann-like Domain"/>
    <property type="match status" value="1"/>
</dbReference>
<dbReference type="InterPro" id="IPR036615">
    <property type="entry name" value="Mur_ligase_C_dom_sf"/>
</dbReference>
<dbReference type="InterPro" id="IPR013221">
    <property type="entry name" value="Mur_ligase_cen"/>
</dbReference>
<evidence type="ECO:0000259" key="15">
    <source>
        <dbReference type="Pfam" id="PF01225"/>
    </source>
</evidence>
<evidence type="ECO:0000256" key="3">
    <source>
        <dbReference type="ARBA" id="ARBA00012211"/>
    </source>
</evidence>
<dbReference type="SUPFAM" id="SSF53623">
    <property type="entry name" value="MurD-like peptide ligases, catalytic domain"/>
    <property type="match status" value="1"/>
</dbReference>
<evidence type="ECO:0000256" key="7">
    <source>
        <dbReference type="ARBA" id="ARBA00022741"/>
    </source>
</evidence>
<feature type="domain" description="Mur ligase N-terminal catalytic" evidence="15">
    <location>
        <begin position="12"/>
        <end position="111"/>
    </location>
</feature>
<dbReference type="EC" id="6.3.2.8" evidence="3 14"/>
<proteinExistence type="inferred from homology"/>
<keyword evidence="6 14" id="KW-0132">Cell division</keyword>
<feature type="binding site" evidence="14">
    <location>
        <begin position="117"/>
        <end position="123"/>
    </location>
    <ligand>
        <name>ATP</name>
        <dbReference type="ChEBI" id="CHEBI:30616"/>
    </ligand>
</feature>
<keyword evidence="4 14" id="KW-0963">Cytoplasm</keyword>
<dbReference type="InterPro" id="IPR036565">
    <property type="entry name" value="Mur-like_cat_sf"/>
</dbReference>
<dbReference type="UniPathway" id="UPA00219"/>
<evidence type="ECO:0000256" key="5">
    <source>
        <dbReference type="ARBA" id="ARBA00022598"/>
    </source>
</evidence>
<dbReference type="GO" id="GO:0008360">
    <property type="term" value="P:regulation of cell shape"/>
    <property type="evidence" value="ECO:0007669"/>
    <property type="project" value="UniProtKB-KW"/>
</dbReference>
<dbReference type="GO" id="GO:0008763">
    <property type="term" value="F:UDP-N-acetylmuramate-L-alanine ligase activity"/>
    <property type="evidence" value="ECO:0007669"/>
    <property type="project" value="UniProtKB-UniRule"/>
</dbReference>
<evidence type="ECO:0000256" key="13">
    <source>
        <dbReference type="ARBA" id="ARBA00047833"/>
    </source>
</evidence>
<dbReference type="NCBIfam" id="TIGR01082">
    <property type="entry name" value="murC"/>
    <property type="match status" value="1"/>
</dbReference>
<dbReference type="EMBL" id="LR699119">
    <property type="protein sequence ID" value="VVC76343.1"/>
    <property type="molecule type" value="Genomic_DNA"/>
</dbReference>
<evidence type="ECO:0000256" key="2">
    <source>
        <dbReference type="ARBA" id="ARBA00004752"/>
    </source>
</evidence>
<keyword evidence="12 14" id="KW-0961">Cell wall biogenesis/degradation</keyword>
<dbReference type="Pfam" id="PF01225">
    <property type="entry name" value="Mur_ligase"/>
    <property type="match status" value="1"/>
</dbReference>
<comment type="function">
    <text evidence="14">Cell wall formation.</text>
</comment>